<evidence type="ECO:0000313" key="3">
    <source>
        <dbReference type="Proteomes" id="UP001409291"/>
    </source>
</evidence>
<keyword evidence="3" id="KW-1185">Reference proteome</keyword>
<dbReference type="RefSeq" id="WP_021191970.1">
    <property type="nucleotide sequence ID" value="NZ_JAOQNK010000001.1"/>
</dbReference>
<name>A0ABV0BPN0_9SPHI</name>
<reference evidence="2 3" key="1">
    <citation type="submission" date="2024-04" db="EMBL/GenBank/DDBJ databases">
        <title>WGS of bacteria from Torrens River.</title>
        <authorList>
            <person name="Wyrsch E.R."/>
            <person name="Drigo B."/>
        </authorList>
    </citation>
    <scope>NUCLEOTIDE SEQUENCE [LARGE SCALE GENOMIC DNA]</scope>
    <source>
        <strain evidence="2 3">TWI391</strain>
    </source>
</reference>
<dbReference type="EMBL" id="JBDJNQ010000002">
    <property type="protein sequence ID" value="MEN5376754.1"/>
    <property type="molecule type" value="Genomic_DNA"/>
</dbReference>
<protein>
    <recommendedName>
        <fullName evidence="4">HTH cro/C1-type domain-containing protein</fullName>
    </recommendedName>
</protein>
<evidence type="ECO:0000256" key="1">
    <source>
        <dbReference type="SAM" id="Coils"/>
    </source>
</evidence>
<organism evidence="2 3">
    <name type="scientific">Sphingobacterium kitahiroshimense</name>
    <dbReference type="NCBI Taxonomy" id="470446"/>
    <lineage>
        <taxon>Bacteria</taxon>
        <taxon>Pseudomonadati</taxon>
        <taxon>Bacteroidota</taxon>
        <taxon>Sphingobacteriia</taxon>
        <taxon>Sphingobacteriales</taxon>
        <taxon>Sphingobacteriaceae</taxon>
        <taxon>Sphingobacterium</taxon>
    </lineage>
</organism>
<keyword evidence="1" id="KW-0175">Coiled coil</keyword>
<proteinExistence type="predicted"/>
<feature type="coiled-coil region" evidence="1">
    <location>
        <begin position="103"/>
        <end position="130"/>
    </location>
</feature>
<accession>A0ABV0BPN0</accession>
<evidence type="ECO:0008006" key="4">
    <source>
        <dbReference type="Google" id="ProtNLM"/>
    </source>
</evidence>
<sequence>MSGVKERVLLIAESKGISKAIFFEGLGFSYANFKGVQKFSALSSDAMIAILTKYNDICPTWLLMGTGEMYRNSNGDERVSLEHSKQRPDDNAIKMDEAMNKVINALEQTIRTQEKTILALEKQIGFLEKE</sequence>
<dbReference type="Proteomes" id="UP001409291">
    <property type="component" value="Unassembled WGS sequence"/>
</dbReference>
<evidence type="ECO:0000313" key="2">
    <source>
        <dbReference type="EMBL" id="MEN5376754.1"/>
    </source>
</evidence>
<gene>
    <name evidence="2" type="ORF">ABE541_05715</name>
</gene>
<comment type="caution">
    <text evidence="2">The sequence shown here is derived from an EMBL/GenBank/DDBJ whole genome shotgun (WGS) entry which is preliminary data.</text>
</comment>